<gene>
    <name evidence="2" type="ORF">Purlil1_12440</name>
</gene>
<protein>
    <recommendedName>
        <fullName evidence="1">Prion-inhibition and propagation HeLo domain-containing protein</fullName>
    </recommendedName>
</protein>
<dbReference type="InterPro" id="IPR029498">
    <property type="entry name" value="HeLo_dom"/>
</dbReference>
<feature type="domain" description="Prion-inhibition and propagation HeLo" evidence="1">
    <location>
        <begin position="5"/>
        <end position="47"/>
    </location>
</feature>
<comment type="caution">
    <text evidence="2">The sequence shown here is derived from an EMBL/GenBank/DDBJ whole genome shotgun (WGS) entry which is preliminary data.</text>
</comment>
<dbReference type="Proteomes" id="UP001287286">
    <property type="component" value="Unassembled WGS sequence"/>
</dbReference>
<reference evidence="2 3" key="1">
    <citation type="journal article" date="2024" name="Microbiol. Resour. Announc.">
        <title>Genome annotations for the ascomycete fungi Trichoderma harzianum, Trichoderma aggressivum, and Purpureocillium lilacinum.</title>
        <authorList>
            <person name="Beijen E.P.W."/>
            <person name="Ohm R.A."/>
        </authorList>
    </citation>
    <scope>NUCLEOTIDE SEQUENCE [LARGE SCALE GENOMIC DNA]</scope>
    <source>
        <strain evidence="2 3">CBS 150709</strain>
    </source>
</reference>
<keyword evidence="3" id="KW-1185">Reference proteome</keyword>
<dbReference type="Pfam" id="PF14479">
    <property type="entry name" value="HeLo"/>
    <property type="match status" value="1"/>
</dbReference>
<dbReference type="InterPro" id="IPR038305">
    <property type="entry name" value="HeLo_sf"/>
</dbReference>
<name>A0ABR0BH36_PURLI</name>
<evidence type="ECO:0000313" key="3">
    <source>
        <dbReference type="Proteomes" id="UP001287286"/>
    </source>
</evidence>
<accession>A0ABR0BH36</accession>
<dbReference type="EMBL" id="JAWRVI010000104">
    <property type="protein sequence ID" value="KAK4077226.1"/>
    <property type="molecule type" value="Genomic_DNA"/>
</dbReference>
<dbReference type="Gene3D" id="1.20.120.1020">
    <property type="entry name" value="Prion-inhibition and propagation, HeLo domain"/>
    <property type="match status" value="1"/>
</dbReference>
<organism evidence="2 3">
    <name type="scientific">Purpureocillium lilacinum</name>
    <name type="common">Paecilomyces lilacinus</name>
    <dbReference type="NCBI Taxonomy" id="33203"/>
    <lineage>
        <taxon>Eukaryota</taxon>
        <taxon>Fungi</taxon>
        <taxon>Dikarya</taxon>
        <taxon>Ascomycota</taxon>
        <taxon>Pezizomycotina</taxon>
        <taxon>Sordariomycetes</taxon>
        <taxon>Hypocreomycetidae</taxon>
        <taxon>Hypocreales</taxon>
        <taxon>Ophiocordycipitaceae</taxon>
        <taxon>Purpureocillium</taxon>
    </lineage>
</organism>
<evidence type="ECO:0000259" key="1">
    <source>
        <dbReference type="Pfam" id="PF14479"/>
    </source>
</evidence>
<evidence type="ECO:0000313" key="2">
    <source>
        <dbReference type="EMBL" id="KAK4077226.1"/>
    </source>
</evidence>
<sequence>MEAAGLVIGVAGLAGLFNSCLEAVDKVQSYQTFGADSHVLDTRLRLAASGSGVLRPRPDVAGVGTSDIVGVLIQPGQPASRSLAGAELPASRSNGVQDSRTPPALLKQQNRLSAPLSAVAFVIAVPLGRHGATLVLSSPFVLHGSRARQGGSMRLSPVPLFEDVGSQVQGSGNGVADGEYTRVSS</sequence>
<proteinExistence type="predicted"/>